<dbReference type="AlphaFoldDB" id="A0A8K1FHI2"/>
<feature type="coiled-coil region" evidence="1">
    <location>
        <begin position="88"/>
        <end position="150"/>
    </location>
</feature>
<name>A0A8K1FHI2_PYTOL</name>
<gene>
    <name evidence="2" type="ORF">Poli38472_004846</name>
</gene>
<reference evidence="2" key="1">
    <citation type="submission" date="2019-03" db="EMBL/GenBank/DDBJ databases">
        <title>Long read genome sequence of the mycoparasitic Pythium oligandrum ATCC 38472 isolated from sugarbeet rhizosphere.</title>
        <authorList>
            <person name="Gaulin E."/>
        </authorList>
    </citation>
    <scope>NUCLEOTIDE SEQUENCE</scope>
    <source>
        <strain evidence="2">ATCC 38472_TT</strain>
    </source>
</reference>
<dbReference type="Proteomes" id="UP000794436">
    <property type="component" value="Unassembled WGS sequence"/>
</dbReference>
<dbReference type="PANTHER" id="PTHR35796">
    <property type="entry name" value="HYPOTHETICAL CYTOSOLIC PROTEIN"/>
    <property type="match status" value="1"/>
</dbReference>
<dbReference type="OrthoDB" id="72677at2759"/>
<organism evidence="2 3">
    <name type="scientific">Pythium oligandrum</name>
    <name type="common">Mycoparasitic fungus</name>
    <dbReference type="NCBI Taxonomy" id="41045"/>
    <lineage>
        <taxon>Eukaryota</taxon>
        <taxon>Sar</taxon>
        <taxon>Stramenopiles</taxon>
        <taxon>Oomycota</taxon>
        <taxon>Peronosporomycetes</taxon>
        <taxon>Pythiales</taxon>
        <taxon>Pythiaceae</taxon>
        <taxon>Pythium</taxon>
    </lineage>
</organism>
<sequence length="416" mass="46695">MAEAMLLREDTVLDSSLAFLDEIDVLPELSDGGIGVVGTLDEAELKLDEALVLNDVNETLACLASLTAANDTTNDPQKKTKPAPKDALTRQKQELAYLRTHVQELETELAHLQQQSTPSSTGMMLWESIAKRQRNAKTRAELENTKLREQLQGQLKVARSLEKLMRKRQNDMLPELGNTKRPRIIEGCESSEAIYKSIRASLDARTIVADEWIKESGLDRIRDNCHDAHVGLSASNEICLEVLTCQHYPFQLEATAEAVWKCLSGHQVHLDNGTYAGLGHSDVHCYSQANLNLNFRRLNLSMDVYGVGKRFIEKDRVVVVMECRTVAKCSSFKGKRECLDDLGYVVIERDPTRSGPSTLVKSCIRSWPKVDESDGPQVHRPNFELLVDMMIGSFNDNCQMYQFIENTLLEASLVKD</sequence>
<evidence type="ECO:0000313" key="3">
    <source>
        <dbReference type="Proteomes" id="UP000794436"/>
    </source>
</evidence>
<comment type="caution">
    <text evidence="2">The sequence shown here is derived from an EMBL/GenBank/DDBJ whole genome shotgun (WGS) entry which is preliminary data.</text>
</comment>
<evidence type="ECO:0000256" key="1">
    <source>
        <dbReference type="SAM" id="Coils"/>
    </source>
</evidence>
<keyword evidence="3" id="KW-1185">Reference proteome</keyword>
<accession>A0A8K1FHI2</accession>
<protein>
    <submittedName>
        <fullName evidence="2">Uncharacterized protein</fullName>
    </submittedName>
</protein>
<dbReference type="EMBL" id="SPLM01000109">
    <property type="protein sequence ID" value="TMW59777.1"/>
    <property type="molecule type" value="Genomic_DNA"/>
</dbReference>
<keyword evidence="1" id="KW-0175">Coiled coil</keyword>
<dbReference type="PANTHER" id="PTHR35796:SF3">
    <property type="entry name" value="BHLH DOMAIN-CONTAINING PROTEIN"/>
    <property type="match status" value="1"/>
</dbReference>
<evidence type="ECO:0000313" key="2">
    <source>
        <dbReference type="EMBL" id="TMW59777.1"/>
    </source>
</evidence>
<proteinExistence type="predicted"/>